<evidence type="ECO:0000313" key="19">
    <source>
        <dbReference type="Proteomes" id="UP001589700"/>
    </source>
</evidence>
<feature type="domain" description="Cytochrome oxidase subunit II copper A binding" evidence="17">
    <location>
        <begin position="141"/>
        <end position="325"/>
    </location>
</feature>
<evidence type="ECO:0000256" key="16">
    <source>
        <dbReference type="SAM" id="Phobius"/>
    </source>
</evidence>
<evidence type="ECO:0000256" key="2">
    <source>
        <dbReference type="ARBA" id="ARBA00007866"/>
    </source>
</evidence>
<dbReference type="InterPro" id="IPR036257">
    <property type="entry name" value="Cyt_c_oxidase_su2_TM_sf"/>
</dbReference>
<comment type="subcellular location">
    <subcellularLocation>
        <location evidence="1">Membrane</location>
        <topology evidence="1">Multi-pass membrane protein</topology>
    </subcellularLocation>
</comment>
<evidence type="ECO:0000256" key="14">
    <source>
        <dbReference type="ARBA" id="ARBA00047816"/>
    </source>
</evidence>
<proteinExistence type="inferred from homology"/>
<evidence type="ECO:0000256" key="1">
    <source>
        <dbReference type="ARBA" id="ARBA00004141"/>
    </source>
</evidence>
<evidence type="ECO:0000256" key="10">
    <source>
        <dbReference type="ARBA" id="ARBA00023008"/>
    </source>
</evidence>
<sequence length="373" mass="42026">MVEQRAGRRRTRRATLAVSLVTLGLLLSGCSLHTDNKWWNQTINFGFPTGITPEGVAIREFWTGTVITSLIVGFFVWGLIFWSMAFHRKKKNDDGEFPRQTAYNVPLELIYTAVPFVIISFLFYFTVITQNKVLDLRPEDEVGVRVDVTAFQWNWKFGYNKVEVNDQMLIADGTNEEATRQAEEAGVLSDAQREALGHEGMPAAGGPIHGRLAEDKSYLHYNNIETVGTSEEVPVLVVPTDTRIEFRLASADVVHSFWIPEFIYKLDVMPHPGRNQQLSMFQVEEIEREGAFVGRCAEMCGVYHAMMNFELRAVSPEDFAQYIQFRQDNPTASNAEALESIGQAPRATSTTPFKTGRSDTRDQNNVIENASGN</sequence>
<evidence type="ECO:0000256" key="5">
    <source>
        <dbReference type="ARBA" id="ARBA00022692"/>
    </source>
</evidence>
<keyword evidence="4" id="KW-0813">Transport</keyword>
<evidence type="ECO:0000256" key="11">
    <source>
        <dbReference type="ARBA" id="ARBA00023136"/>
    </source>
</evidence>
<evidence type="ECO:0000256" key="6">
    <source>
        <dbReference type="ARBA" id="ARBA00022723"/>
    </source>
</evidence>
<dbReference type="Pfam" id="PF00116">
    <property type="entry name" value="COX2"/>
    <property type="match status" value="1"/>
</dbReference>
<evidence type="ECO:0000259" key="17">
    <source>
        <dbReference type="PROSITE" id="PS50857"/>
    </source>
</evidence>
<reference evidence="18 19" key="1">
    <citation type="submission" date="2024-09" db="EMBL/GenBank/DDBJ databases">
        <authorList>
            <person name="Sun Q."/>
            <person name="Mori K."/>
        </authorList>
    </citation>
    <scope>NUCLEOTIDE SEQUENCE [LARGE SCALE GENOMIC DNA]</scope>
    <source>
        <strain evidence="18 19">CCM 7659</strain>
    </source>
</reference>
<protein>
    <recommendedName>
        <fullName evidence="3">cytochrome-c oxidase</fullName>
        <ecNumber evidence="3">7.1.1.9</ecNumber>
    </recommendedName>
    <alternativeName>
        <fullName evidence="13">Cytochrome aa3 subunit 2</fullName>
    </alternativeName>
</protein>
<accession>A0ABV5JLP0</accession>
<keyword evidence="8" id="KW-0249">Electron transport</keyword>
<dbReference type="InterPro" id="IPR008972">
    <property type="entry name" value="Cupredoxin"/>
</dbReference>
<evidence type="ECO:0000256" key="8">
    <source>
        <dbReference type="ARBA" id="ARBA00022982"/>
    </source>
</evidence>
<keyword evidence="19" id="KW-1185">Reference proteome</keyword>
<dbReference type="PROSITE" id="PS51257">
    <property type="entry name" value="PROKAR_LIPOPROTEIN"/>
    <property type="match status" value="1"/>
</dbReference>
<feature type="compositionally biased region" description="Polar residues" evidence="15">
    <location>
        <begin position="363"/>
        <end position="373"/>
    </location>
</feature>
<feature type="transmembrane region" description="Helical" evidence="16">
    <location>
        <begin position="61"/>
        <end position="86"/>
    </location>
</feature>
<feature type="transmembrane region" description="Helical" evidence="16">
    <location>
        <begin position="107"/>
        <end position="127"/>
    </location>
</feature>
<dbReference type="Gene3D" id="2.60.40.420">
    <property type="entry name" value="Cupredoxins - blue copper proteins"/>
    <property type="match status" value="1"/>
</dbReference>
<evidence type="ECO:0000256" key="3">
    <source>
        <dbReference type="ARBA" id="ARBA00012949"/>
    </source>
</evidence>
<keyword evidence="11 16" id="KW-0472">Membrane</keyword>
<name>A0ABV5JLP0_9ACTN</name>
<dbReference type="PANTHER" id="PTHR22888:SF9">
    <property type="entry name" value="CYTOCHROME C OXIDASE SUBUNIT 2"/>
    <property type="match status" value="1"/>
</dbReference>
<comment type="catalytic activity">
    <reaction evidence="14">
        <text>4 Fe(II)-[cytochrome c] + O2 + 8 H(+)(in) = 4 Fe(III)-[cytochrome c] + 2 H2O + 4 H(+)(out)</text>
        <dbReference type="Rhea" id="RHEA:11436"/>
        <dbReference type="Rhea" id="RHEA-COMP:10350"/>
        <dbReference type="Rhea" id="RHEA-COMP:14399"/>
        <dbReference type="ChEBI" id="CHEBI:15377"/>
        <dbReference type="ChEBI" id="CHEBI:15378"/>
        <dbReference type="ChEBI" id="CHEBI:15379"/>
        <dbReference type="ChEBI" id="CHEBI:29033"/>
        <dbReference type="ChEBI" id="CHEBI:29034"/>
        <dbReference type="EC" id="7.1.1.9"/>
    </reaction>
</comment>
<dbReference type="InterPro" id="IPR001505">
    <property type="entry name" value="Copper_CuA"/>
</dbReference>
<keyword evidence="7" id="KW-1278">Translocase</keyword>
<dbReference type="InterPro" id="IPR002429">
    <property type="entry name" value="CcO_II-like_C"/>
</dbReference>
<keyword evidence="10" id="KW-0186">Copper</keyword>
<dbReference type="RefSeq" id="WP_182632829.1">
    <property type="nucleotide sequence ID" value="NZ_JAALDM010000196.1"/>
</dbReference>
<evidence type="ECO:0000313" key="18">
    <source>
        <dbReference type="EMBL" id="MFB9258645.1"/>
    </source>
</evidence>
<dbReference type="SUPFAM" id="SSF81464">
    <property type="entry name" value="Cytochrome c oxidase subunit II-like, transmembrane region"/>
    <property type="match status" value="1"/>
</dbReference>
<dbReference type="PANTHER" id="PTHR22888">
    <property type="entry name" value="CYTOCHROME C OXIDASE, SUBUNIT II"/>
    <property type="match status" value="1"/>
</dbReference>
<comment type="similarity">
    <text evidence="2">Belongs to the cytochrome c oxidase subunit 2 family.</text>
</comment>
<comment type="caution">
    <text evidence="18">The sequence shown here is derived from an EMBL/GenBank/DDBJ whole genome shotgun (WGS) entry which is preliminary data.</text>
</comment>
<dbReference type="EMBL" id="JBHMDY010000001">
    <property type="protein sequence ID" value="MFB9258645.1"/>
    <property type="molecule type" value="Genomic_DNA"/>
</dbReference>
<dbReference type="SUPFAM" id="SSF49503">
    <property type="entry name" value="Cupredoxins"/>
    <property type="match status" value="1"/>
</dbReference>
<evidence type="ECO:0000256" key="4">
    <source>
        <dbReference type="ARBA" id="ARBA00022448"/>
    </source>
</evidence>
<evidence type="ECO:0000256" key="7">
    <source>
        <dbReference type="ARBA" id="ARBA00022967"/>
    </source>
</evidence>
<keyword evidence="5 16" id="KW-0812">Transmembrane</keyword>
<dbReference type="InterPro" id="IPR045187">
    <property type="entry name" value="CcO_II"/>
</dbReference>
<organism evidence="18 19">
    <name type="scientific">Dietzia aerolata</name>
    <dbReference type="NCBI Taxonomy" id="595984"/>
    <lineage>
        <taxon>Bacteria</taxon>
        <taxon>Bacillati</taxon>
        <taxon>Actinomycetota</taxon>
        <taxon>Actinomycetes</taxon>
        <taxon>Mycobacteriales</taxon>
        <taxon>Dietziaceae</taxon>
        <taxon>Dietzia</taxon>
    </lineage>
</organism>
<gene>
    <name evidence="18" type="ORF">ACFFVD_02415</name>
</gene>
<evidence type="ECO:0000256" key="15">
    <source>
        <dbReference type="SAM" id="MobiDB-lite"/>
    </source>
</evidence>
<comment type="function">
    <text evidence="12">Subunits I and II form the functional core of the enzyme complex. Electrons originating in cytochrome c are transferred via heme a and Cu(A) to the binuclear center formed by heme a3 and Cu(B).</text>
</comment>
<evidence type="ECO:0000256" key="9">
    <source>
        <dbReference type="ARBA" id="ARBA00022989"/>
    </source>
</evidence>
<evidence type="ECO:0000256" key="13">
    <source>
        <dbReference type="ARBA" id="ARBA00031399"/>
    </source>
</evidence>
<dbReference type="Gene3D" id="1.10.287.90">
    <property type="match status" value="1"/>
</dbReference>
<keyword evidence="9 16" id="KW-1133">Transmembrane helix</keyword>
<dbReference type="Proteomes" id="UP001589700">
    <property type="component" value="Unassembled WGS sequence"/>
</dbReference>
<feature type="region of interest" description="Disordered" evidence="15">
    <location>
        <begin position="335"/>
        <end position="373"/>
    </location>
</feature>
<evidence type="ECO:0000256" key="12">
    <source>
        <dbReference type="ARBA" id="ARBA00024688"/>
    </source>
</evidence>
<dbReference type="EC" id="7.1.1.9" evidence="3"/>
<dbReference type="PROSITE" id="PS50857">
    <property type="entry name" value="COX2_CUA"/>
    <property type="match status" value="1"/>
</dbReference>
<keyword evidence="6" id="KW-0479">Metal-binding</keyword>
<dbReference type="PROSITE" id="PS00078">
    <property type="entry name" value="COX2"/>
    <property type="match status" value="1"/>
</dbReference>